<gene>
    <name evidence="2" type="ORF">Thiowin_02983</name>
</gene>
<name>A0ABZ0SBK8_9GAMM</name>
<evidence type="ECO:0000313" key="3">
    <source>
        <dbReference type="Proteomes" id="UP001432180"/>
    </source>
</evidence>
<dbReference type="InterPro" id="IPR036515">
    <property type="entry name" value="Transposase_17_sf"/>
</dbReference>
<evidence type="ECO:0000259" key="1">
    <source>
        <dbReference type="SMART" id="SM01321"/>
    </source>
</evidence>
<dbReference type="InterPro" id="IPR052715">
    <property type="entry name" value="RAYT_transposase"/>
</dbReference>
<dbReference type="EMBL" id="CP121472">
    <property type="protein sequence ID" value="WPL17940.1"/>
    <property type="molecule type" value="Genomic_DNA"/>
</dbReference>
<dbReference type="Gene3D" id="3.30.70.1290">
    <property type="entry name" value="Transposase IS200-like"/>
    <property type="match status" value="1"/>
</dbReference>
<sequence>MGRSRYVILEPDKPHFLTCTVVEWLPVFTRPDAVQILLDSWSHQRAHDGLRLYGYVVLENHLHFVAQAPRLDKCVSNFKSFTAARLIELLEARRAAPLLARLRLAKRAHKRDREYQFWQEGSHAEMVISESVMRQKLDYIHYNPVKRGYVDQPEHWRYSSARCYHGQPGLIDIDSWWTGRWNVPGSVDFRVTAALWHSPFAVELSDAIVQDIKLARPLIRGSGFSRDRVIAAKAAPTKLGSTGKWPEL</sequence>
<protein>
    <submittedName>
        <fullName evidence="2">Transposase</fullName>
    </submittedName>
</protein>
<accession>A0ABZ0SBK8</accession>
<dbReference type="SUPFAM" id="SSF143422">
    <property type="entry name" value="Transposase IS200-like"/>
    <property type="match status" value="1"/>
</dbReference>
<dbReference type="InterPro" id="IPR002686">
    <property type="entry name" value="Transposase_17"/>
</dbReference>
<dbReference type="Proteomes" id="UP001432180">
    <property type="component" value="Chromosome"/>
</dbReference>
<dbReference type="PANTHER" id="PTHR36966">
    <property type="entry name" value="REP-ASSOCIATED TYROSINE TRANSPOSASE"/>
    <property type="match status" value="1"/>
</dbReference>
<organism evidence="2 3">
    <name type="scientific">Thiorhodovibrio winogradskyi</name>
    <dbReference type="NCBI Taxonomy" id="77007"/>
    <lineage>
        <taxon>Bacteria</taxon>
        <taxon>Pseudomonadati</taxon>
        <taxon>Pseudomonadota</taxon>
        <taxon>Gammaproteobacteria</taxon>
        <taxon>Chromatiales</taxon>
        <taxon>Chromatiaceae</taxon>
        <taxon>Thiorhodovibrio</taxon>
    </lineage>
</organism>
<proteinExistence type="predicted"/>
<dbReference type="NCBIfam" id="NF047646">
    <property type="entry name" value="REP_Tyr_transpos"/>
    <property type="match status" value="1"/>
</dbReference>
<dbReference type="SMART" id="SM01321">
    <property type="entry name" value="Y1_Tnp"/>
    <property type="match status" value="1"/>
</dbReference>
<dbReference type="RefSeq" id="WP_328983739.1">
    <property type="nucleotide sequence ID" value="NZ_CP121472.1"/>
</dbReference>
<keyword evidence="3" id="KW-1185">Reference proteome</keyword>
<feature type="domain" description="Transposase IS200-like" evidence="1">
    <location>
        <begin position="10"/>
        <end position="143"/>
    </location>
</feature>
<dbReference type="PANTHER" id="PTHR36966:SF1">
    <property type="entry name" value="REP-ASSOCIATED TYROSINE TRANSPOSASE"/>
    <property type="match status" value="1"/>
</dbReference>
<reference evidence="2 3" key="1">
    <citation type="journal article" date="2023" name="Microorganisms">
        <title>Thiorhodovibrio frisius and Trv. litoralis spp. nov., Two Novel Members from a Clade of Fastidious Purple Sulfur Bacteria That Exhibit Unique Red-Shifted Light-Harvesting Capabilities.</title>
        <authorList>
            <person name="Methner A."/>
            <person name="Kuzyk S.B."/>
            <person name="Petersen J."/>
            <person name="Bauer S."/>
            <person name="Brinkmann H."/>
            <person name="Sichau K."/>
            <person name="Wanner G."/>
            <person name="Wolf J."/>
            <person name="Neumann-Schaal M."/>
            <person name="Henke P."/>
            <person name="Tank M."/>
            <person name="Sproer C."/>
            <person name="Bunk B."/>
            <person name="Overmann J."/>
        </authorList>
    </citation>
    <scope>NUCLEOTIDE SEQUENCE [LARGE SCALE GENOMIC DNA]</scope>
    <source>
        <strain evidence="2 3">DSM 6702</strain>
    </source>
</reference>
<evidence type="ECO:0000313" key="2">
    <source>
        <dbReference type="EMBL" id="WPL17940.1"/>
    </source>
</evidence>